<dbReference type="Proteomes" id="UP001318860">
    <property type="component" value="Unassembled WGS sequence"/>
</dbReference>
<protein>
    <recommendedName>
        <fullName evidence="6">Ribosomal protein S11</fullName>
    </recommendedName>
</protein>
<name>A0ABR0XHW3_REHGL</name>
<keyword evidence="2" id="KW-0689">Ribosomal protein</keyword>
<evidence type="ECO:0000256" key="1">
    <source>
        <dbReference type="ARBA" id="ARBA00006194"/>
    </source>
</evidence>
<dbReference type="InterPro" id="IPR001971">
    <property type="entry name" value="Ribosomal_uS11"/>
</dbReference>
<evidence type="ECO:0008006" key="6">
    <source>
        <dbReference type="Google" id="ProtNLM"/>
    </source>
</evidence>
<keyword evidence="3" id="KW-0687">Ribonucleoprotein</keyword>
<dbReference type="EMBL" id="JABTTQ020000004">
    <property type="protein sequence ID" value="KAK6158551.1"/>
    <property type="molecule type" value="Genomic_DNA"/>
</dbReference>
<gene>
    <name evidence="4" type="ORF">DH2020_005865</name>
</gene>
<dbReference type="HAMAP" id="MF_01310">
    <property type="entry name" value="Ribosomal_uS11"/>
    <property type="match status" value="1"/>
</dbReference>
<accession>A0ABR0XHW3</accession>
<dbReference type="PANTHER" id="PTHR11759">
    <property type="entry name" value="40S RIBOSOMAL PROTEIN S14/30S RIBOSOMAL PROTEIN S11"/>
    <property type="match status" value="1"/>
</dbReference>
<keyword evidence="5" id="KW-1185">Reference proteome</keyword>
<dbReference type="Gene3D" id="3.30.420.80">
    <property type="entry name" value="Ribosomal protein S11"/>
    <property type="match status" value="1"/>
</dbReference>
<evidence type="ECO:0000256" key="3">
    <source>
        <dbReference type="ARBA" id="ARBA00023274"/>
    </source>
</evidence>
<evidence type="ECO:0000313" key="5">
    <source>
        <dbReference type="Proteomes" id="UP001318860"/>
    </source>
</evidence>
<comment type="caution">
    <text evidence="4">The sequence shown here is derived from an EMBL/GenBank/DDBJ whole genome shotgun (WGS) entry which is preliminary data.</text>
</comment>
<reference evidence="4 5" key="1">
    <citation type="journal article" date="2021" name="Comput. Struct. Biotechnol. J.">
        <title>De novo genome assembly of the potent medicinal plant Rehmannia glutinosa using nanopore technology.</title>
        <authorList>
            <person name="Ma L."/>
            <person name="Dong C."/>
            <person name="Song C."/>
            <person name="Wang X."/>
            <person name="Zheng X."/>
            <person name="Niu Y."/>
            <person name="Chen S."/>
            <person name="Feng W."/>
        </authorList>
    </citation>
    <scope>NUCLEOTIDE SEQUENCE [LARGE SCALE GENOMIC DNA]</scope>
    <source>
        <strain evidence="4">DH-2019</strain>
    </source>
</reference>
<comment type="similarity">
    <text evidence="1">Belongs to the universal ribosomal protein uS11 family.</text>
</comment>
<dbReference type="SUPFAM" id="SSF53137">
    <property type="entry name" value="Translational machinery components"/>
    <property type="match status" value="1"/>
</dbReference>
<proteinExistence type="inferred from homology"/>
<evidence type="ECO:0000313" key="4">
    <source>
        <dbReference type="EMBL" id="KAK6158551.1"/>
    </source>
</evidence>
<dbReference type="InterPro" id="IPR036967">
    <property type="entry name" value="Ribosomal_uS11_sf"/>
</dbReference>
<evidence type="ECO:0000256" key="2">
    <source>
        <dbReference type="ARBA" id="ARBA00022980"/>
    </source>
</evidence>
<organism evidence="4 5">
    <name type="scientific">Rehmannia glutinosa</name>
    <name type="common">Chinese foxglove</name>
    <dbReference type="NCBI Taxonomy" id="99300"/>
    <lineage>
        <taxon>Eukaryota</taxon>
        <taxon>Viridiplantae</taxon>
        <taxon>Streptophyta</taxon>
        <taxon>Embryophyta</taxon>
        <taxon>Tracheophyta</taxon>
        <taxon>Spermatophyta</taxon>
        <taxon>Magnoliopsida</taxon>
        <taxon>eudicotyledons</taxon>
        <taxon>Gunneridae</taxon>
        <taxon>Pentapetalae</taxon>
        <taxon>asterids</taxon>
        <taxon>lamiids</taxon>
        <taxon>Lamiales</taxon>
        <taxon>Orobanchaceae</taxon>
        <taxon>Rehmannieae</taxon>
        <taxon>Rehmannia</taxon>
    </lineage>
</organism>
<dbReference type="Pfam" id="PF00411">
    <property type="entry name" value="Ribosomal_S11"/>
    <property type="match status" value="1"/>
</dbReference>
<sequence>MVFQRSLFGSTFRAEIHRQASRVHGSGSGRAIHAFSQISQIAHAISGLHKNSIVETHLQSSIFRNLGVKLGLVRVAENASLPHAMSFRSFIHSGKRAEDEAGRAPPRSTDYLQGLLHERGNGVNGRPRLYPPQGESFQGLLQERETGVNGRPPLYPPQESFQGLLQERGNNFNGRPPFYQQHQVESNADIVHIKLMRNNAFVTVTDSKGNKKIGNSAGKLAGKAGKLTRYSGEAAAEDIGRRVRQMKTRSVVVKVNGFTFFRRKKDAILSFKDGFSNSRGDMNPVVYIEDTTRKPHNGCRLPKKRRI</sequence>